<dbReference type="EMBL" id="JACOPV010000008">
    <property type="protein sequence ID" value="MBM5458560.1"/>
    <property type="molecule type" value="Genomic_DNA"/>
</dbReference>
<evidence type="ECO:0008006" key="3">
    <source>
        <dbReference type="Google" id="ProtNLM"/>
    </source>
</evidence>
<dbReference type="RefSeq" id="WP_203584501.1">
    <property type="nucleotide sequence ID" value="NZ_JACOPV010000008.1"/>
</dbReference>
<comment type="caution">
    <text evidence="1">The sequence shown here is derived from an EMBL/GenBank/DDBJ whole genome shotgun (WGS) entry which is preliminary data.</text>
</comment>
<evidence type="ECO:0000313" key="1">
    <source>
        <dbReference type="EMBL" id="MBM5458560.1"/>
    </source>
</evidence>
<name>A0ABS2BYK5_9PSED</name>
<organism evidence="1 2">
    <name type="scientific">Pseudomonas arcuscaelestis</name>
    <dbReference type="NCBI Taxonomy" id="2710591"/>
    <lineage>
        <taxon>Bacteria</taxon>
        <taxon>Pseudomonadati</taxon>
        <taxon>Pseudomonadota</taxon>
        <taxon>Gammaproteobacteria</taxon>
        <taxon>Pseudomonadales</taxon>
        <taxon>Pseudomonadaceae</taxon>
        <taxon>Pseudomonas</taxon>
    </lineage>
</organism>
<gene>
    <name evidence="1" type="ORF">H8F21_13405</name>
</gene>
<proteinExistence type="predicted"/>
<reference evidence="1 2" key="1">
    <citation type="submission" date="2020-08" db="EMBL/GenBank/DDBJ databases">
        <title>Description of novel Pseudomonas species.</title>
        <authorList>
            <person name="Duman M."/>
            <person name="Mulet M."/>
            <person name="Altun S."/>
            <person name="Saticioglu I.B."/>
            <person name="Lalucat J."/>
            <person name="Garcia-Valdes E."/>
        </authorList>
    </citation>
    <scope>NUCLEOTIDE SEQUENCE [LARGE SCALE GENOMIC DNA]</scope>
    <source>
        <strain evidence="1 2">P66</strain>
    </source>
</reference>
<accession>A0ABS2BYK5</accession>
<evidence type="ECO:0000313" key="2">
    <source>
        <dbReference type="Proteomes" id="UP000745663"/>
    </source>
</evidence>
<dbReference type="Proteomes" id="UP000745663">
    <property type="component" value="Unassembled WGS sequence"/>
</dbReference>
<protein>
    <recommendedName>
        <fullName evidence="3">DUF262 domain-containing protein</fullName>
    </recommendedName>
</protein>
<sequence length="133" mass="14876">MNGVDVLAFMLPVQKIAYVEGIFLGFGAGFLVVNGRDWIGTSGAPAPMSGWLVDGQQRVSAVRDFLNGTYPIFGSIYWSDISRSEQMSRFLTQPFPHLEIQYIGDETTLKDLYKRLNRGGSTHTDEDMERLGH</sequence>
<keyword evidence="2" id="KW-1185">Reference proteome</keyword>